<dbReference type="AlphaFoldDB" id="A0A7J5TSW1"/>
<sequence>MVDYRANIDERQGAGFVLTQLWSRKAMFPWLAVIFADGGYGGEFEAVVKKTYGWVLQIVRKPFGLKTFVVLPKRWIVERTFTWLSQHRLLSVDYERSVKFSEAIIQIAMIRIMLKRDCFLNCVKIGFE</sequence>
<dbReference type="GO" id="GO:0003677">
    <property type="term" value="F:DNA binding"/>
    <property type="evidence" value="ECO:0007669"/>
    <property type="project" value="InterPro"/>
</dbReference>
<dbReference type="PANTHER" id="PTHR30007:SF0">
    <property type="entry name" value="TRANSPOSASE"/>
    <property type="match status" value="1"/>
</dbReference>
<dbReference type="EMBL" id="WELI01000015">
    <property type="protein sequence ID" value="KAB7726508.1"/>
    <property type="molecule type" value="Genomic_DNA"/>
</dbReference>
<name>A0A7J5TSW1_9BACT</name>
<feature type="domain" description="Transposase IS4-like" evidence="1">
    <location>
        <begin position="6"/>
        <end position="112"/>
    </location>
</feature>
<accession>A0A7J5TSW1</accession>
<comment type="caution">
    <text evidence="2">The sequence shown here is derived from an EMBL/GenBank/DDBJ whole genome shotgun (WGS) entry which is preliminary data.</text>
</comment>
<reference evidence="2 3" key="1">
    <citation type="submission" date="2019-10" db="EMBL/GenBank/DDBJ databases">
        <title>Rudanella paleaurantiibacter sp. nov., isolated from sludge.</title>
        <authorList>
            <person name="Xu S.Q."/>
        </authorList>
    </citation>
    <scope>NUCLEOTIDE SEQUENCE [LARGE SCALE GENOMIC DNA]</scope>
    <source>
        <strain evidence="2 3">HX-22-17</strain>
    </source>
</reference>
<dbReference type="PANTHER" id="PTHR30007">
    <property type="entry name" value="PHP DOMAIN PROTEIN"/>
    <property type="match status" value="1"/>
</dbReference>
<dbReference type="InterPro" id="IPR002559">
    <property type="entry name" value="Transposase_11"/>
</dbReference>
<gene>
    <name evidence="2" type="ORF">F5984_24650</name>
</gene>
<evidence type="ECO:0000259" key="1">
    <source>
        <dbReference type="Pfam" id="PF01609"/>
    </source>
</evidence>
<protein>
    <submittedName>
        <fullName evidence="2">Transposase</fullName>
    </submittedName>
</protein>
<dbReference type="GO" id="GO:0006313">
    <property type="term" value="P:DNA transposition"/>
    <property type="evidence" value="ECO:0007669"/>
    <property type="project" value="InterPro"/>
</dbReference>
<dbReference type="GO" id="GO:0004803">
    <property type="term" value="F:transposase activity"/>
    <property type="evidence" value="ECO:0007669"/>
    <property type="project" value="InterPro"/>
</dbReference>
<dbReference type="Proteomes" id="UP000488299">
    <property type="component" value="Unassembled WGS sequence"/>
</dbReference>
<organism evidence="2 3">
    <name type="scientific">Rudanella paleaurantiibacter</name>
    <dbReference type="NCBI Taxonomy" id="2614655"/>
    <lineage>
        <taxon>Bacteria</taxon>
        <taxon>Pseudomonadati</taxon>
        <taxon>Bacteroidota</taxon>
        <taxon>Cytophagia</taxon>
        <taxon>Cytophagales</taxon>
        <taxon>Cytophagaceae</taxon>
        <taxon>Rudanella</taxon>
    </lineage>
</organism>
<keyword evidence="3" id="KW-1185">Reference proteome</keyword>
<proteinExistence type="predicted"/>
<dbReference type="Pfam" id="PF01609">
    <property type="entry name" value="DDE_Tnp_1"/>
    <property type="match status" value="1"/>
</dbReference>
<dbReference type="RefSeq" id="WP_152126822.1">
    <property type="nucleotide sequence ID" value="NZ_WELI01000015.1"/>
</dbReference>
<evidence type="ECO:0000313" key="3">
    <source>
        <dbReference type="Proteomes" id="UP000488299"/>
    </source>
</evidence>
<evidence type="ECO:0000313" key="2">
    <source>
        <dbReference type="EMBL" id="KAB7726508.1"/>
    </source>
</evidence>